<protein>
    <submittedName>
        <fullName evidence="2">Uncharacterized protein</fullName>
    </submittedName>
</protein>
<feature type="region of interest" description="Disordered" evidence="1">
    <location>
        <begin position="86"/>
        <end position="118"/>
    </location>
</feature>
<feature type="region of interest" description="Disordered" evidence="1">
    <location>
        <begin position="1"/>
        <end position="36"/>
    </location>
</feature>
<evidence type="ECO:0000256" key="1">
    <source>
        <dbReference type="SAM" id="MobiDB-lite"/>
    </source>
</evidence>
<comment type="caution">
    <text evidence="2">The sequence shown here is derived from an EMBL/GenBank/DDBJ whole genome shotgun (WGS) entry which is preliminary data.</text>
</comment>
<dbReference type="Proteomes" id="UP000298416">
    <property type="component" value="Unassembled WGS sequence"/>
</dbReference>
<sequence>MAGQGPHNTSFSGQAQMRSDNVQDQGENQNFLQETGTHALNMAQGAADVGKGAVLGAASLACGVATGAANVASGAADVVRNTFAGAPDAHNASLDNANNPSANQSTYSNRPGYAHHPN</sequence>
<dbReference type="EMBL" id="PNBA02000005">
    <property type="protein sequence ID" value="KAG6425291.1"/>
    <property type="molecule type" value="Genomic_DNA"/>
</dbReference>
<evidence type="ECO:0000313" key="3">
    <source>
        <dbReference type="Proteomes" id="UP000298416"/>
    </source>
</evidence>
<organism evidence="2">
    <name type="scientific">Salvia splendens</name>
    <name type="common">Scarlet sage</name>
    <dbReference type="NCBI Taxonomy" id="180675"/>
    <lineage>
        <taxon>Eukaryota</taxon>
        <taxon>Viridiplantae</taxon>
        <taxon>Streptophyta</taxon>
        <taxon>Embryophyta</taxon>
        <taxon>Tracheophyta</taxon>
        <taxon>Spermatophyta</taxon>
        <taxon>Magnoliopsida</taxon>
        <taxon>eudicotyledons</taxon>
        <taxon>Gunneridae</taxon>
        <taxon>Pentapetalae</taxon>
        <taxon>asterids</taxon>
        <taxon>lamiids</taxon>
        <taxon>Lamiales</taxon>
        <taxon>Lamiaceae</taxon>
        <taxon>Nepetoideae</taxon>
        <taxon>Mentheae</taxon>
        <taxon>Salviinae</taxon>
        <taxon>Salvia</taxon>
        <taxon>Salvia subgen. Calosphace</taxon>
        <taxon>core Calosphace</taxon>
    </lineage>
</organism>
<proteinExistence type="predicted"/>
<accession>A0A8X9A2E3</accession>
<name>A0A8X9A2E3_SALSN</name>
<feature type="compositionally biased region" description="Polar residues" evidence="1">
    <location>
        <begin position="93"/>
        <end position="109"/>
    </location>
</feature>
<gene>
    <name evidence="2" type="ORF">SASPL_115719</name>
</gene>
<evidence type="ECO:0000313" key="2">
    <source>
        <dbReference type="EMBL" id="KAG6425291.1"/>
    </source>
</evidence>
<reference evidence="2" key="2">
    <citation type="submission" date="2020-08" db="EMBL/GenBank/DDBJ databases">
        <title>Plant Genome Project.</title>
        <authorList>
            <person name="Zhang R.-G."/>
        </authorList>
    </citation>
    <scope>NUCLEOTIDE SEQUENCE</scope>
    <source>
        <strain evidence="2">Huo1</strain>
        <tissue evidence="2">Leaf</tissue>
    </source>
</reference>
<reference evidence="2" key="1">
    <citation type="submission" date="2018-01" db="EMBL/GenBank/DDBJ databases">
        <authorList>
            <person name="Mao J.F."/>
        </authorList>
    </citation>
    <scope>NUCLEOTIDE SEQUENCE</scope>
    <source>
        <strain evidence="2">Huo1</strain>
        <tissue evidence="2">Leaf</tissue>
    </source>
</reference>
<dbReference type="AlphaFoldDB" id="A0A8X9A2E3"/>
<keyword evidence="3" id="KW-1185">Reference proteome</keyword>
<dbReference type="OrthoDB" id="1894923at2759"/>